<dbReference type="InterPro" id="IPR012296">
    <property type="entry name" value="Nuclease_put_TT1808"/>
</dbReference>
<dbReference type="Proteomes" id="UP000009256">
    <property type="component" value="Chromosome"/>
</dbReference>
<gene>
    <name evidence="1" type="ordered locus">Calkr_0094</name>
</gene>
<keyword evidence="2" id="KW-1185">Reference proteome</keyword>
<organism evidence="1 2">
    <name type="scientific">Caldicellulosiruptor acetigenus (strain ATCC 700853 / DSM 12137 / I77R1B)</name>
    <name type="common">Caldicellulosiruptor kristjanssonii</name>
    <dbReference type="NCBI Taxonomy" id="632335"/>
    <lineage>
        <taxon>Bacteria</taxon>
        <taxon>Bacillati</taxon>
        <taxon>Bacillota</taxon>
        <taxon>Bacillota incertae sedis</taxon>
        <taxon>Caldicellulosiruptorales</taxon>
        <taxon>Caldicellulosiruptoraceae</taxon>
        <taxon>Caldicellulosiruptor</taxon>
    </lineage>
</organism>
<dbReference type="InterPro" id="IPR011335">
    <property type="entry name" value="Restrct_endonuc-II-like"/>
</dbReference>
<evidence type="ECO:0000313" key="1">
    <source>
        <dbReference type="EMBL" id="ADQ39671.1"/>
    </source>
</evidence>
<dbReference type="Gene3D" id="3.90.1570.10">
    <property type="entry name" value="tt1808, chain A"/>
    <property type="match status" value="1"/>
</dbReference>
<sequence>MLRSPNMHKAITMKFDQNNCYTYGDYLNFPDDIRAEIIDGKVYIKYSGNPPIHQKLLLEIMMQLHPYFKEKKVLSPLHGTC</sequence>
<evidence type="ECO:0008006" key="3">
    <source>
        <dbReference type="Google" id="ProtNLM"/>
    </source>
</evidence>
<dbReference type="HOGENOM" id="CLU_2567389_0_0_9"/>
<dbReference type="SUPFAM" id="SSF52980">
    <property type="entry name" value="Restriction endonuclease-like"/>
    <property type="match status" value="1"/>
</dbReference>
<dbReference type="KEGG" id="cki:Calkr_0094"/>
<protein>
    <recommendedName>
        <fullName evidence="3">Restriction endonuclease domain-containing protein</fullName>
    </recommendedName>
</protein>
<name>E4S5Z8_CALA7</name>
<reference evidence="1 2" key="2">
    <citation type="journal article" date="2011" name="J. Bacteriol.">
        <title>Complete genome sequences for the anaerobic, extremely thermophilic plant biomass-degrading bacteria Caldicellulosiruptor hydrothermalis, Caldicellulosiruptor kristjanssonii, Caldicellulosiruptor kronotskyensis, Caldicellulosiruptor owensenis, and Caldicellulosiruptor lactoaceticus.</title>
        <authorList>
            <person name="Blumer-Schuette S.E."/>
            <person name="Ozdemir I."/>
            <person name="Mistry D."/>
            <person name="Lucas S."/>
            <person name="Lapidus A."/>
            <person name="Cheng J.F."/>
            <person name="Goodwin L.A."/>
            <person name="Pitluck S."/>
            <person name="Land M.L."/>
            <person name="Hauser L.J."/>
            <person name="Woyke T."/>
            <person name="Mikhailova N."/>
            <person name="Pati A."/>
            <person name="Kyrpides N.C."/>
            <person name="Ivanova N."/>
            <person name="Detter J.C."/>
            <person name="Walston-Davenport K."/>
            <person name="Han S."/>
            <person name="Adams M.W."/>
            <person name="Kelly R.M."/>
        </authorList>
    </citation>
    <scope>NUCLEOTIDE SEQUENCE [LARGE SCALE GENOMIC DNA]</scope>
    <source>
        <strain evidence="2">ATCC 700853 / DSM 12137 / I77R1B</strain>
    </source>
</reference>
<proteinExistence type="predicted"/>
<evidence type="ECO:0000313" key="2">
    <source>
        <dbReference type="Proteomes" id="UP000009256"/>
    </source>
</evidence>
<dbReference type="EMBL" id="CP002326">
    <property type="protein sequence ID" value="ADQ39671.1"/>
    <property type="molecule type" value="Genomic_DNA"/>
</dbReference>
<reference key="1">
    <citation type="submission" date="2010-11" db="EMBL/GenBank/DDBJ databases">
        <title>Complete sequence of chromosome of Caldicellulosiruptor kristjanssonii 177R1B.</title>
        <authorList>
            <consortium name="US DOE Joint Genome Institute"/>
            <person name="Lucas S."/>
            <person name="Copeland A."/>
            <person name="Lapidus A."/>
            <person name="Cheng J.-F."/>
            <person name="Bruce D."/>
            <person name="Goodwin L."/>
            <person name="Pitluck S."/>
            <person name="Davenport K."/>
            <person name="Detter J.C."/>
            <person name="Han C."/>
            <person name="Tapia R."/>
            <person name="Land M."/>
            <person name="Hauser L."/>
            <person name="Jeffries C."/>
            <person name="Kyrpides N."/>
            <person name="Ivanova N."/>
            <person name="Mikhailova N."/>
            <person name="Blumer-Schuette S.E."/>
            <person name="Kelly R.M."/>
            <person name="Woyke T."/>
        </authorList>
    </citation>
    <scope>NUCLEOTIDE SEQUENCE</scope>
    <source>
        <strain>177R1B</strain>
    </source>
</reference>
<dbReference type="AlphaFoldDB" id="E4S5Z8"/>
<accession>E4S5Z8</accession>